<proteinExistence type="predicted"/>
<gene>
    <name evidence="1" type="ORF">SAMN04488136_10613</name>
</gene>
<keyword evidence="2" id="KW-1185">Reference proteome</keyword>
<sequence length="68" mass="7681">MELTQSPNLKLQTVDGHQAVLEQIKLQIKQLTPKELQSLQAEINQELHPSTGDLLDGDELELIRSLFC</sequence>
<dbReference type="AlphaFoldDB" id="A0A1G7YSH8"/>
<dbReference type="Proteomes" id="UP000198854">
    <property type="component" value="Unassembled WGS sequence"/>
</dbReference>
<dbReference type="EMBL" id="FNDD01000006">
    <property type="protein sequence ID" value="SDG99159.1"/>
    <property type="molecule type" value="Genomic_DNA"/>
</dbReference>
<evidence type="ECO:0000313" key="2">
    <source>
        <dbReference type="Proteomes" id="UP000198854"/>
    </source>
</evidence>
<dbReference type="RefSeq" id="WP_093271148.1">
    <property type="nucleotide sequence ID" value="NZ_FNDD01000006.1"/>
</dbReference>
<dbReference type="STRING" id="861298.SAMN04488136_10613"/>
<accession>A0A1G7YSH8</accession>
<organism evidence="1 2">
    <name type="scientific">Vibrio xiamenensis</name>
    <dbReference type="NCBI Taxonomy" id="861298"/>
    <lineage>
        <taxon>Bacteria</taxon>
        <taxon>Pseudomonadati</taxon>
        <taxon>Pseudomonadota</taxon>
        <taxon>Gammaproteobacteria</taxon>
        <taxon>Vibrionales</taxon>
        <taxon>Vibrionaceae</taxon>
        <taxon>Vibrio</taxon>
    </lineage>
</organism>
<name>A0A1G7YSH8_9VIBR</name>
<reference evidence="1 2" key="1">
    <citation type="submission" date="2016-10" db="EMBL/GenBank/DDBJ databases">
        <authorList>
            <person name="de Groot N.N."/>
        </authorList>
    </citation>
    <scope>NUCLEOTIDE SEQUENCE [LARGE SCALE GENOMIC DNA]</scope>
    <source>
        <strain evidence="1 2">CGMCC 1.10228</strain>
    </source>
</reference>
<evidence type="ECO:0000313" key="1">
    <source>
        <dbReference type="EMBL" id="SDG99159.1"/>
    </source>
</evidence>
<protein>
    <submittedName>
        <fullName evidence="1">Uncharacterized protein</fullName>
    </submittedName>
</protein>